<accession>A0ABZ0PBY9</accession>
<evidence type="ECO:0000256" key="1">
    <source>
        <dbReference type="ARBA" id="ARBA00009998"/>
    </source>
</evidence>
<evidence type="ECO:0000256" key="4">
    <source>
        <dbReference type="ARBA" id="ARBA00022801"/>
    </source>
</evidence>
<reference evidence="7 8" key="1">
    <citation type="submission" date="2023-11" db="EMBL/GenBank/DDBJ databases">
        <title>Arctic aerobic anoxygenic photoheterotroph Sediminicoccus rosea KRV36 adapts its photosynthesis to long days of polar summer.</title>
        <authorList>
            <person name="Tomasch J."/>
            <person name="Kopejtka K."/>
            <person name="Bily T."/>
            <person name="Gardiner A.T."/>
            <person name="Gardian Z."/>
            <person name="Shivaramu S."/>
            <person name="Koblizek M."/>
            <person name="Engelhardt F."/>
            <person name="Kaftan D."/>
        </authorList>
    </citation>
    <scope>NUCLEOTIDE SEQUENCE [LARGE SCALE GENOMIC DNA]</scope>
    <source>
        <strain evidence="7 8">R-30</strain>
    </source>
</reference>
<evidence type="ECO:0000256" key="3">
    <source>
        <dbReference type="ARBA" id="ARBA00022722"/>
    </source>
</evidence>
<evidence type="ECO:0000256" key="2">
    <source>
        <dbReference type="ARBA" id="ARBA00022490"/>
    </source>
</evidence>
<dbReference type="SUPFAM" id="SSF116842">
    <property type="entry name" value="XseB-like"/>
    <property type="match status" value="1"/>
</dbReference>
<dbReference type="Pfam" id="PF02609">
    <property type="entry name" value="Exonuc_VII_S"/>
    <property type="match status" value="1"/>
</dbReference>
<keyword evidence="2 6" id="KW-0963">Cytoplasm</keyword>
<protein>
    <recommendedName>
        <fullName evidence="6">Exodeoxyribonuclease 7 small subunit</fullName>
        <ecNumber evidence="6">3.1.11.6</ecNumber>
    </recommendedName>
    <alternativeName>
        <fullName evidence="6">Exodeoxyribonuclease VII small subunit</fullName>
        <shortName evidence="6">Exonuclease VII small subunit</shortName>
    </alternativeName>
</protein>
<comment type="subcellular location">
    <subcellularLocation>
        <location evidence="6">Cytoplasm</location>
    </subcellularLocation>
</comment>
<dbReference type="InterPro" id="IPR037004">
    <property type="entry name" value="Exonuc_VII_ssu_sf"/>
</dbReference>
<evidence type="ECO:0000313" key="7">
    <source>
        <dbReference type="EMBL" id="WPB83036.1"/>
    </source>
</evidence>
<keyword evidence="5 6" id="KW-0269">Exonuclease</keyword>
<dbReference type="Gene3D" id="1.10.287.1040">
    <property type="entry name" value="Exonuclease VII, small subunit"/>
    <property type="match status" value="1"/>
</dbReference>
<dbReference type="NCBIfam" id="TIGR01280">
    <property type="entry name" value="xseB"/>
    <property type="match status" value="1"/>
</dbReference>
<comment type="subunit">
    <text evidence="6">Heterooligomer composed of large and small subunits.</text>
</comment>
<name>A0ABZ0PBY9_9PROT</name>
<organism evidence="7 8">
    <name type="scientific">Sediminicoccus rosea</name>
    <dbReference type="NCBI Taxonomy" id="1225128"/>
    <lineage>
        <taxon>Bacteria</taxon>
        <taxon>Pseudomonadati</taxon>
        <taxon>Pseudomonadota</taxon>
        <taxon>Alphaproteobacteria</taxon>
        <taxon>Acetobacterales</taxon>
        <taxon>Roseomonadaceae</taxon>
        <taxon>Sediminicoccus</taxon>
    </lineage>
</organism>
<comment type="catalytic activity">
    <reaction evidence="6">
        <text>Exonucleolytic cleavage in either 5'- to 3'- or 3'- to 5'-direction to yield nucleoside 5'-phosphates.</text>
        <dbReference type="EC" id="3.1.11.6"/>
    </reaction>
</comment>
<gene>
    <name evidence="6" type="primary">xseB</name>
    <name evidence="7" type="ORF">R9Z33_13070</name>
</gene>
<keyword evidence="3 6" id="KW-0540">Nuclease</keyword>
<keyword evidence="8" id="KW-1185">Reference proteome</keyword>
<dbReference type="EC" id="3.1.11.6" evidence="6"/>
<evidence type="ECO:0000256" key="6">
    <source>
        <dbReference type="HAMAP-Rule" id="MF_00337"/>
    </source>
</evidence>
<sequence length="87" mass="9293">MSAHQASRPPEQVDGDVSELSFEEALSQLEGIVKSLEGGRSTLAQAISEYERGTALRRHCEAKLAEAEAKVQAVVEGGVGLTLRDVE</sequence>
<keyword evidence="4 6" id="KW-0378">Hydrolase</keyword>
<dbReference type="GO" id="GO:0008855">
    <property type="term" value="F:exodeoxyribonuclease VII activity"/>
    <property type="evidence" value="ECO:0007669"/>
    <property type="project" value="UniProtKB-EC"/>
</dbReference>
<dbReference type="PANTHER" id="PTHR34137:SF1">
    <property type="entry name" value="EXODEOXYRIBONUCLEASE 7 SMALL SUBUNIT"/>
    <property type="match status" value="1"/>
</dbReference>
<dbReference type="PANTHER" id="PTHR34137">
    <property type="entry name" value="EXODEOXYRIBONUCLEASE 7 SMALL SUBUNIT"/>
    <property type="match status" value="1"/>
</dbReference>
<dbReference type="EMBL" id="CP137852">
    <property type="protein sequence ID" value="WPB83036.1"/>
    <property type="molecule type" value="Genomic_DNA"/>
</dbReference>
<dbReference type="Proteomes" id="UP001305521">
    <property type="component" value="Chromosome"/>
</dbReference>
<dbReference type="HAMAP" id="MF_00337">
    <property type="entry name" value="Exonuc_7_S"/>
    <property type="match status" value="1"/>
</dbReference>
<dbReference type="RefSeq" id="WP_318647017.1">
    <property type="nucleotide sequence ID" value="NZ_CP137852.1"/>
</dbReference>
<comment type="similarity">
    <text evidence="1 6">Belongs to the XseB family.</text>
</comment>
<dbReference type="NCBIfam" id="NF002139">
    <property type="entry name" value="PRK00977.1-3"/>
    <property type="match status" value="1"/>
</dbReference>
<comment type="function">
    <text evidence="6">Bidirectionally degrades single-stranded DNA into large acid-insoluble oligonucleotides, which are then degraded further into small acid-soluble oligonucleotides.</text>
</comment>
<evidence type="ECO:0000313" key="8">
    <source>
        <dbReference type="Proteomes" id="UP001305521"/>
    </source>
</evidence>
<proteinExistence type="inferred from homology"/>
<dbReference type="InterPro" id="IPR003761">
    <property type="entry name" value="Exonuc_VII_S"/>
</dbReference>
<evidence type="ECO:0000256" key="5">
    <source>
        <dbReference type="ARBA" id="ARBA00022839"/>
    </source>
</evidence>